<dbReference type="Proteomes" id="UP001328107">
    <property type="component" value="Unassembled WGS sequence"/>
</dbReference>
<reference evidence="3" key="1">
    <citation type="submission" date="2022-10" db="EMBL/GenBank/DDBJ databases">
        <title>Genome assembly of Pristionchus species.</title>
        <authorList>
            <person name="Yoshida K."/>
            <person name="Sommer R.J."/>
        </authorList>
    </citation>
    <scope>NUCLEOTIDE SEQUENCE [LARGE SCALE GENOMIC DNA]</scope>
    <source>
        <strain evidence="2 3">RS5460</strain>
    </source>
</reference>
<gene>
    <name evidence="1" type="ORF">PMAYCL1PPCAC_09589</name>
    <name evidence="2" type="ORF">PMAYCL1PPCAC_09594</name>
</gene>
<name>A0AAN5CE31_9BILA</name>
<feature type="non-terminal residue" evidence="1">
    <location>
        <position position="1"/>
    </location>
</feature>
<evidence type="ECO:0000313" key="2">
    <source>
        <dbReference type="EMBL" id="GMR39399.1"/>
    </source>
</evidence>
<comment type="caution">
    <text evidence="1">The sequence shown here is derived from an EMBL/GenBank/DDBJ whole genome shotgun (WGS) entry which is preliminary data.</text>
</comment>
<dbReference type="AlphaFoldDB" id="A0AAN5CE31"/>
<dbReference type="EMBL" id="BTRK01000002">
    <property type="protein sequence ID" value="GMR39394.1"/>
    <property type="molecule type" value="Genomic_DNA"/>
</dbReference>
<evidence type="ECO:0000313" key="3">
    <source>
        <dbReference type="Proteomes" id="UP001328107"/>
    </source>
</evidence>
<evidence type="ECO:0000313" key="1">
    <source>
        <dbReference type="EMBL" id="GMR39394.1"/>
    </source>
</evidence>
<organism evidence="1 3">
    <name type="scientific">Pristionchus mayeri</name>
    <dbReference type="NCBI Taxonomy" id="1317129"/>
    <lineage>
        <taxon>Eukaryota</taxon>
        <taxon>Metazoa</taxon>
        <taxon>Ecdysozoa</taxon>
        <taxon>Nematoda</taxon>
        <taxon>Chromadorea</taxon>
        <taxon>Rhabditida</taxon>
        <taxon>Rhabditina</taxon>
        <taxon>Diplogasteromorpha</taxon>
        <taxon>Diplogasteroidea</taxon>
        <taxon>Neodiplogasteridae</taxon>
        <taxon>Pristionchus</taxon>
    </lineage>
</organism>
<dbReference type="EMBL" id="BTRK01000002">
    <property type="protein sequence ID" value="GMR39399.1"/>
    <property type="molecule type" value="Genomic_DNA"/>
</dbReference>
<keyword evidence="3" id="KW-1185">Reference proteome</keyword>
<sequence>TVRLTLQIYCMLHFLIKCSVLSTLYRILLLVNTYFQINQLICFNCVIDGGHAQHAVKYDDKMEKIRKDLREEITVICSKVDDNKKTTLDKADQMTNLCAVIKKNLTEAEIPQQVLSQLDNIRS</sequence>
<feature type="non-terminal residue" evidence="1">
    <location>
        <position position="123"/>
    </location>
</feature>
<reference evidence="1" key="2">
    <citation type="submission" date="2023-06" db="EMBL/GenBank/DDBJ databases">
        <title>Genome assembly of Pristionchus species.</title>
        <authorList>
            <person name="Yoshida K."/>
            <person name="Sommer R.J."/>
        </authorList>
    </citation>
    <scope>NUCLEOTIDE SEQUENCE</scope>
    <source>
        <strain evidence="1">RS5460</strain>
    </source>
</reference>
<proteinExistence type="predicted"/>
<accession>A0AAN5CE31</accession>
<protein>
    <submittedName>
        <fullName evidence="1">Uncharacterized protein</fullName>
    </submittedName>
</protein>